<evidence type="ECO:0000313" key="4">
    <source>
        <dbReference type="Proteomes" id="UP001140949"/>
    </source>
</evidence>
<dbReference type="EMBL" id="JANAVB010037420">
    <property type="protein sequence ID" value="KAJ6802026.1"/>
    <property type="molecule type" value="Genomic_DNA"/>
</dbReference>
<reference evidence="3" key="1">
    <citation type="journal article" date="2023" name="GigaByte">
        <title>Genome assembly of the bearded iris, Iris pallida Lam.</title>
        <authorList>
            <person name="Bruccoleri R.E."/>
            <person name="Oakeley E.J."/>
            <person name="Faust A.M.E."/>
            <person name="Altorfer M."/>
            <person name="Dessus-Babus S."/>
            <person name="Burckhardt D."/>
            <person name="Oertli M."/>
            <person name="Naumann U."/>
            <person name="Petersen F."/>
            <person name="Wong J."/>
        </authorList>
    </citation>
    <scope>NUCLEOTIDE SEQUENCE</scope>
    <source>
        <strain evidence="3">GSM-AAB239-AS_SAM_17_03QT</strain>
    </source>
</reference>
<comment type="caution">
    <text evidence="3">The sequence shown here is derived from an EMBL/GenBank/DDBJ whole genome shotgun (WGS) entry which is preliminary data.</text>
</comment>
<dbReference type="InterPro" id="IPR045880">
    <property type="entry name" value="ZCF37"/>
</dbReference>
<name>A0AAX6ED79_IRIPA</name>
<keyword evidence="2" id="KW-0812">Transmembrane</keyword>
<protein>
    <recommendedName>
        <fullName evidence="5">ZCF37</fullName>
    </recommendedName>
</protein>
<proteinExistence type="predicted"/>
<organism evidence="3 4">
    <name type="scientific">Iris pallida</name>
    <name type="common">Sweet iris</name>
    <dbReference type="NCBI Taxonomy" id="29817"/>
    <lineage>
        <taxon>Eukaryota</taxon>
        <taxon>Viridiplantae</taxon>
        <taxon>Streptophyta</taxon>
        <taxon>Embryophyta</taxon>
        <taxon>Tracheophyta</taxon>
        <taxon>Spermatophyta</taxon>
        <taxon>Magnoliopsida</taxon>
        <taxon>Liliopsida</taxon>
        <taxon>Asparagales</taxon>
        <taxon>Iridaceae</taxon>
        <taxon>Iridoideae</taxon>
        <taxon>Irideae</taxon>
        <taxon>Iris</taxon>
    </lineage>
</organism>
<feature type="transmembrane region" description="Helical" evidence="2">
    <location>
        <begin position="140"/>
        <end position="170"/>
    </location>
</feature>
<dbReference type="Proteomes" id="UP001140949">
    <property type="component" value="Unassembled WGS sequence"/>
</dbReference>
<keyword evidence="2" id="KW-1133">Transmembrane helix</keyword>
<accession>A0AAX6ED79</accession>
<evidence type="ECO:0000313" key="3">
    <source>
        <dbReference type="EMBL" id="KAJ6802026.1"/>
    </source>
</evidence>
<evidence type="ECO:0008006" key="5">
    <source>
        <dbReference type="Google" id="ProtNLM"/>
    </source>
</evidence>
<sequence>MICGAGSFPHEHDDEPSASSASTSKKAKQINPYSTRGLDKFSTVLAELGAKRERIMARTGSQGVALVQFVYHNSKDWVPIVVRPKPQAGTSIIDDKKPPSSTTTNKQQSKDVVPAATTTTKTATTKRRGKVIRTRRSSSYYWPLVVVLILVCLVMFGRVFAICCTSMWWYMVPTFKDWNGEDAKKKLIMKKKEYGRKLSDKRLTAPSSQPKKA</sequence>
<evidence type="ECO:0000256" key="1">
    <source>
        <dbReference type="SAM" id="MobiDB-lite"/>
    </source>
</evidence>
<dbReference type="AlphaFoldDB" id="A0AAX6ED79"/>
<feature type="region of interest" description="Disordered" evidence="1">
    <location>
        <begin position="1"/>
        <end position="33"/>
    </location>
</feature>
<reference evidence="3" key="2">
    <citation type="submission" date="2023-04" db="EMBL/GenBank/DDBJ databases">
        <authorList>
            <person name="Bruccoleri R.E."/>
            <person name="Oakeley E.J."/>
            <person name="Faust A.-M."/>
            <person name="Dessus-Babus S."/>
            <person name="Altorfer M."/>
            <person name="Burckhardt D."/>
            <person name="Oertli M."/>
            <person name="Naumann U."/>
            <person name="Petersen F."/>
            <person name="Wong J."/>
        </authorList>
    </citation>
    <scope>NUCLEOTIDE SEQUENCE</scope>
    <source>
        <strain evidence="3">GSM-AAB239-AS_SAM_17_03QT</strain>
        <tissue evidence="3">Leaf</tissue>
    </source>
</reference>
<gene>
    <name evidence="3" type="ORF">M6B38_193145</name>
</gene>
<keyword evidence="4" id="KW-1185">Reference proteome</keyword>
<feature type="region of interest" description="Disordered" evidence="1">
    <location>
        <begin position="88"/>
        <end position="129"/>
    </location>
</feature>
<evidence type="ECO:0000256" key="2">
    <source>
        <dbReference type="SAM" id="Phobius"/>
    </source>
</evidence>
<keyword evidence="2" id="KW-0472">Membrane</keyword>
<dbReference type="PANTHER" id="PTHR35275">
    <property type="entry name" value="ZCF37"/>
    <property type="match status" value="1"/>
</dbReference>
<dbReference type="PANTHER" id="PTHR35275:SF1">
    <property type="entry name" value="OS07G0585900 PROTEIN"/>
    <property type="match status" value="1"/>
</dbReference>